<reference evidence="2 3" key="1">
    <citation type="submission" date="2019-01" db="EMBL/GenBank/DDBJ databases">
        <title>Nocardioides guangzhouensis sp. nov., an actinobacterium isolated from soil.</title>
        <authorList>
            <person name="Fu Y."/>
            <person name="Cai Y."/>
            <person name="Lin Z."/>
            <person name="Chen P."/>
        </authorList>
    </citation>
    <scope>NUCLEOTIDE SEQUENCE [LARGE SCALE GENOMIC DNA]</scope>
    <source>
        <strain evidence="2 3">NBRC 105384</strain>
    </source>
</reference>
<protein>
    <submittedName>
        <fullName evidence="2">Uncharacterized protein</fullName>
    </submittedName>
</protein>
<organism evidence="2 3">
    <name type="scientific">Nocardioides iriomotensis</name>
    <dbReference type="NCBI Taxonomy" id="715784"/>
    <lineage>
        <taxon>Bacteria</taxon>
        <taxon>Bacillati</taxon>
        <taxon>Actinomycetota</taxon>
        <taxon>Actinomycetes</taxon>
        <taxon>Propionibacteriales</taxon>
        <taxon>Nocardioidaceae</taxon>
        <taxon>Nocardioides</taxon>
    </lineage>
</organism>
<dbReference type="AlphaFoldDB" id="A0A4Q5J3M0"/>
<keyword evidence="1" id="KW-0812">Transmembrane</keyword>
<name>A0A4Q5J3M0_9ACTN</name>
<accession>A0A4Q5J3M0</accession>
<keyword evidence="1" id="KW-1133">Transmembrane helix</keyword>
<feature type="transmembrane region" description="Helical" evidence="1">
    <location>
        <begin position="70"/>
        <end position="95"/>
    </location>
</feature>
<sequence length="101" mass="10416">MTSHTAPSTGSARSLRRPAVLGFVIGFLAAFVVTMLALVTVVAEAVHPVLVPAAPLLRPIADRMADWPGLVNMVIAGTVNGAVYAAAFVLVALVLRRGRGA</sequence>
<gene>
    <name evidence="2" type="ORF">ETU37_08730</name>
</gene>
<evidence type="ECO:0000313" key="3">
    <source>
        <dbReference type="Proteomes" id="UP000291189"/>
    </source>
</evidence>
<comment type="caution">
    <text evidence="2">The sequence shown here is derived from an EMBL/GenBank/DDBJ whole genome shotgun (WGS) entry which is preliminary data.</text>
</comment>
<keyword evidence="3" id="KW-1185">Reference proteome</keyword>
<keyword evidence="1" id="KW-0472">Membrane</keyword>
<evidence type="ECO:0000256" key="1">
    <source>
        <dbReference type="SAM" id="Phobius"/>
    </source>
</evidence>
<evidence type="ECO:0000313" key="2">
    <source>
        <dbReference type="EMBL" id="RYU13013.1"/>
    </source>
</evidence>
<dbReference type="Proteomes" id="UP000291189">
    <property type="component" value="Unassembled WGS sequence"/>
</dbReference>
<proteinExistence type="predicted"/>
<dbReference type="RefSeq" id="WP_129986832.1">
    <property type="nucleotide sequence ID" value="NZ_SDPU01000020.1"/>
</dbReference>
<feature type="transmembrane region" description="Helical" evidence="1">
    <location>
        <begin position="20"/>
        <end position="50"/>
    </location>
</feature>
<dbReference type="EMBL" id="SDPU01000020">
    <property type="protein sequence ID" value="RYU13013.1"/>
    <property type="molecule type" value="Genomic_DNA"/>
</dbReference>